<reference evidence="2 3" key="1">
    <citation type="submission" date="2016-09" db="EMBL/GenBank/DDBJ databases">
        <title>Genome sequence of Eubacterium angustum.</title>
        <authorList>
            <person name="Poehlein A."/>
            <person name="Daniel R."/>
        </authorList>
    </citation>
    <scope>NUCLEOTIDE SEQUENCE [LARGE SCALE GENOMIC DNA]</scope>
    <source>
        <strain evidence="2 3">DSM 1989</strain>
    </source>
</reference>
<keyword evidence="3" id="KW-1185">Reference proteome</keyword>
<organism evidence="2 3">
    <name type="scientific">Andreesenia angusta</name>
    <dbReference type="NCBI Taxonomy" id="39480"/>
    <lineage>
        <taxon>Bacteria</taxon>
        <taxon>Bacillati</taxon>
        <taxon>Bacillota</taxon>
        <taxon>Tissierellia</taxon>
        <taxon>Tissierellales</taxon>
        <taxon>Gottschalkiaceae</taxon>
        <taxon>Andreesenia</taxon>
    </lineage>
</organism>
<dbReference type="Proteomes" id="UP000180254">
    <property type="component" value="Unassembled WGS sequence"/>
</dbReference>
<dbReference type="EMBL" id="MKIE01000002">
    <property type="protein sequence ID" value="OHW63100.1"/>
    <property type="molecule type" value="Genomic_DNA"/>
</dbReference>
<comment type="caution">
    <text evidence="2">The sequence shown here is derived from an EMBL/GenBank/DDBJ whole genome shotgun (WGS) entry which is preliminary data.</text>
</comment>
<feature type="region of interest" description="Disordered" evidence="1">
    <location>
        <begin position="84"/>
        <end position="104"/>
    </location>
</feature>
<evidence type="ECO:0000256" key="1">
    <source>
        <dbReference type="SAM" id="MobiDB-lite"/>
    </source>
</evidence>
<gene>
    <name evidence="2" type="ORF">EUAN_08840</name>
</gene>
<dbReference type="STRING" id="39480.EUAN_08840"/>
<accession>A0A1S1V9M2</accession>
<evidence type="ECO:0000313" key="3">
    <source>
        <dbReference type="Proteomes" id="UP000180254"/>
    </source>
</evidence>
<dbReference type="RefSeq" id="WP_071062041.1">
    <property type="nucleotide sequence ID" value="NZ_MKIE01000002.1"/>
</dbReference>
<feature type="compositionally biased region" description="Basic and acidic residues" evidence="1">
    <location>
        <begin position="84"/>
        <end position="95"/>
    </location>
</feature>
<evidence type="ECO:0000313" key="2">
    <source>
        <dbReference type="EMBL" id="OHW63100.1"/>
    </source>
</evidence>
<proteinExistence type="predicted"/>
<dbReference type="AlphaFoldDB" id="A0A1S1V9M2"/>
<protein>
    <submittedName>
        <fullName evidence="2">Uncharacterized protein</fullName>
    </submittedName>
</protein>
<name>A0A1S1V9M2_9FIRM</name>
<sequence length="104" mass="11539">MGISRAEERRQLKKMKKNVKDLTIEEFKAIIDGSAGDAFDRGFNAGFDIGIRAVISALKRIFGFGDKRIDRLMKAIDKDMEVANGIKDTDGHNDSDYSDNGLAN</sequence>